<dbReference type="OMA" id="GYEYVPM"/>
<dbReference type="Gene3D" id="1.25.10.10">
    <property type="entry name" value="Leucine-rich Repeat Variant"/>
    <property type="match status" value="1"/>
</dbReference>
<dbReference type="Pfam" id="PF24713">
    <property type="entry name" value="TOR1L1_C"/>
    <property type="match status" value="1"/>
</dbReference>
<dbReference type="InterPro" id="IPR057599">
    <property type="entry name" value="TORTIFOLIA1/TORL1-2_C"/>
</dbReference>
<reference evidence="5 6" key="1">
    <citation type="journal article" date="2021" name="Nat. Plants">
        <title>The Taxus genome provides insights into paclitaxel biosynthesis.</title>
        <authorList>
            <person name="Xiong X."/>
            <person name="Gou J."/>
            <person name="Liao Q."/>
            <person name="Li Y."/>
            <person name="Zhou Q."/>
            <person name="Bi G."/>
            <person name="Li C."/>
            <person name="Du R."/>
            <person name="Wang X."/>
            <person name="Sun T."/>
            <person name="Guo L."/>
            <person name="Liang H."/>
            <person name="Lu P."/>
            <person name="Wu Y."/>
            <person name="Zhang Z."/>
            <person name="Ro D.K."/>
            <person name="Shang Y."/>
            <person name="Huang S."/>
            <person name="Yan J."/>
        </authorList>
    </citation>
    <scope>NUCLEOTIDE SEQUENCE [LARGE SCALE GENOMIC DNA]</scope>
    <source>
        <strain evidence="5">Ta-2019</strain>
    </source>
</reference>
<evidence type="ECO:0000256" key="2">
    <source>
        <dbReference type="SAM" id="MobiDB-lite"/>
    </source>
</evidence>
<evidence type="ECO:0000313" key="6">
    <source>
        <dbReference type="Proteomes" id="UP000824469"/>
    </source>
</evidence>
<dbReference type="AlphaFoldDB" id="A0AA38FJW4"/>
<dbReference type="PROSITE" id="PS50077">
    <property type="entry name" value="HEAT_REPEAT"/>
    <property type="match status" value="1"/>
</dbReference>
<dbReference type="InterPro" id="IPR021133">
    <property type="entry name" value="HEAT_type_2"/>
</dbReference>
<dbReference type="PANTHER" id="PTHR31355">
    <property type="entry name" value="MICROTUBULE-ASSOCIATED PROTEIN TORTIFOLIA1"/>
    <property type="match status" value="1"/>
</dbReference>
<dbReference type="InterPro" id="IPR016024">
    <property type="entry name" value="ARM-type_fold"/>
</dbReference>
<dbReference type="InterPro" id="IPR011989">
    <property type="entry name" value="ARM-like"/>
</dbReference>
<accession>A0AA38FJW4</accession>
<evidence type="ECO:0000313" key="5">
    <source>
        <dbReference type="EMBL" id="KAH9305369.1"/>
    </source>
</evidence>
<protein>
    <submittedName>
        <fullName evidence="5">Uncharacterized protein</fullName>
    </submittedName>
</protein>
<feature type="compositionally biased region" description="Polar residues" evidence="2">
    <location>
        <begin position="135"/>
        <end position="159"/>
    </location>
</feature>
<evidence type="ECO:0000259" key="4">
    <source>
        <dbReference type="Pfam" id="PF24714"/>
    </source>
</evidence>
<feature type="region of interest" description="Disordered" evidence="2">
    <location>
        <begin position="442"/>
        <end position="462"/>
    </location>
</feature>
<dbReference type="GO" id="GO:0005874">
    <property type="term" value="C:microtubule"/>
    <property type="evidence" value="ECO:0007669"/>
    <property type="project" value="InterPro"/>
</dbReference>
<sequence length="786" mass="86854">MKKNRAAIMTRHKDVKHTAEQGSDKTAAAINLLRGTIAAIEEKKTVGGTLSQQTLVALVPCMVDTLQSNDWTIRKAAAEAFGCMALSLGPFLSSFKASCVAALESCRFDKVKPVRDTVVQTLQAWKSIPDAEVSSPLTEKGSTSKGTENSSIEAFPTDNKSACGTGRNSTFLRKSGSAVTKSATDGISVSTAKKRTPLTDTKINQNLPRKLDCRKTDHWHVEVAVPRKCLPISVIHNEEFNTSNFSNVSGRKQRASNIDDNYRFGDSETFGKMDTSRLSDESRASCETKCILVDDGFEEKSSMRRTPSSKLAVELTALHNNPPEQSSMNKQNSDCLVSESNTKHNAHFVGETTTRTAEDLAFIRKQLSQIENQQLSLMELLQAFMGSSLESISTVETRVHGLERIVNEMAQDLGKSPGRMASGDKCHRSLGAEMLRSKYWKRKDRTHPSSRLGSSDTIPSIHKFGREAPYKSEFSSTDSCENSKYAHLQSSFMVRPLVDAWELSYRGHVNSSPDTAGRHMPGKVETNQSPPRPLDRTTRKDIFSKDILVGGGCLTYMDESSLSGTYSTAEDTQKKMTEVRNSGANLSGISSLSSRLTSMDESSLPGMYSTAENMQKKMEKIRNSTKSLSGTSSLSSSYENGHFWSVWTRAVEYLCADKIDLAFVEVLCSEDDLLLIQLMRRTGPVLGKLSQVTTLEILQSVMRLLLDQIFLDTIIPWLQQMGDLISSNGPDYLGLSLGEKMETLYVLQEASSMQFSDLSSWRFVVQIASKLANAWAADLRSIYKQE</sequence>
<keyword evidence="6" id="KW-1185">Reference proteome</keyword>
<dbReference type="PANTHER" id="PTHR31355:SF22">
    <property type="entry name" value="TORTIFOLIA1-LIKE PROTEIN 2"/>
    <property type="match status" value="1"/>
</dbReference>
<feature type="compositionally biased region" description="Polar residues" evidence="2">
    <location>
        <begin position="449"/>
        <end position="458"/>
    </location>
</feature>
<evidence type="ECO:0000259" key="3">
    <source>
        <dbReference type="Pfam" id="PF24713"/>
    </source>
</evidence>
<feature type="domain" description="TORTIFOLIA1/TORL1-2 C-terminal" evidence="3">
    <location>
        <begin position="643"/>
        <end position="775"/>
    </location>
</feature>
<dbReference type="InterPro" id="IPR033337">
    <property type="entry name" value="TORTIFOLIA1/SINE1-2"/>
</dbReference>
<dbReference type="GO" id="GO:0008017">
    <property type="term" value="F:microtubule binding"/>
    <property type="evidence" value="ECO:0007669"/>
    <property type="project" value="InterPro"/>
</dbReference>
<dbReference type="Pfam" id="PF24714">
    <property type="entry name" value="TOR1L1_N"/>
    <property type="match status" value="1"/>
</dbReference>
<dbReference type="EMBL" id="JAHRHJ020000008">
    <property type="protein sequence ID" value="KAH9305369.1"/>
    <property type="molecule type" value="Genomic_DNA"/>
</dbReference>
<comment type="caution">
    <text evidence="5">The sequence shown here is derived from an EMBL/GenBank/DDBJ whole genome shotgun (WGS) entry which is preliminary data.</text>
</comment>
<dbReference type="SUPFAM" id="SSF48371">
    <property type="entry name" value="ARM repeat"/>
    <property type="match status" value="1"/>
</dbReference>
<organism evidence="5 6">
    <name type="scientific">Taxus chinensis</name>
    <name type="common">Chinese yew</name>
    <name type="synonym">Taxus wallichiana var. chinensis</name>
    <dbReference type="NCBI Taxonomy" id="29808"/>
    <lineage>
        <taxon>Eukaryota</taxon>
        <taxon>Viridiplantae</taxon>
        <taxon>Streptophyta</taxon>
        <taxon>Embryophyta</taxon>
        <taxon>Tracheophyta</taxon>
        <taxon>Spermatophyta</taxon>
        <taxon>Pinopsida</taxon>
        <taxon>Pinidae</taxon>
        <taxon>Conifers II</taxon>
        <taxon>Cupressales</taxon>
        <taxon>Taxaceae</taxon>
        <taxon>Taxus</taxon>
    </lineage>
</organism>
<name>A0AA38FJW4_TAXCH</name>
<feature type="region of interest" description="Disordered" evidence="2">
    <location>
        <begin position="133"/>
        <end position="159"/>
    </location>
</feature>
<dbReference type="InterPro" id="IPR057600">
    <property type="entry name" value="TORTIFOLIA1/SINE1-2_N"/>
</dbReference>
<proteinExistence type="predicted"/>
<gene>
    <name evidence="5" type="ORF">KI387_009773</name>
</gene>
<feature type="repeat" description="HEAT" evidence="1">
    <location>
        <begin position="58"/>
        <end position="90"/>
    </location>
</feature>
<feature type="domain" description="TORTIFOLIA1/SINE1-2 N-terminal" evidence="4">
    <location>
        <begin position="43"/>
        <end position="127"/>
    </location>
</feature>
<evidence type="ECO:0000256" key="1">
    <source>
        <dbReference type="PROSITE-ProRule" id="PRU00103"/>
    </source>
</evidence>
<feature type="region of interest" description="Disordered" evidence="2">
    <location>
        <begin position="512"/>
        <end position="537"/>
    </location>
</feature>
<dbReference type="Proteomes" id="UP000824469">
    <property type="component" value="Unassembled WGS sequence"/>
</dbReference>